<dbReference type="PANTHER" id="PTHR30003">
    <property type="entry name" value="L-LACTATE PERMEASE"/>
    <property type="match status" value="1"/>
</dbReference>
<keyword evidence="6 7" id="KW-0472">Membrane</keyword>
<evidence type="ECO:0000256" key="3">
    <source>
        <dbReference type="ARBA" id="ARBA00022475"/>
    </source>
</evidence>
<evidence type="ECO:0000256" key="5">
    <source>
        <dbReference type="ARBA" id="ARBA00022989"/>
    </source>
</evidence>
<dbReference type="EMBL" id="PJQM01007205">
    <property type="protein sequence ID" value="RCH78493.1"/>
    <property type="molecule type" value="Genomic_DNA"/>
</dbReference>
<protein>
    <recommendedName>
        <fullName evidence="10">L-lactate permease</fullName>
    </recommendedName>
</protein>
<dbReference type="GO" id="GO:0015295">
    <property type="term" value="F:solute:proton symporter activity"/>
    <property type="evidence" value="ECO:0007669"/>
    <property type="project" value="TreeGrafter"/>
</dbReference>
<name>A0A367ILH7_RHIST</name>
<sequence>TFEAVGNGIVYANWPIMWLVFNAMLVYNISVRSELFDLFRRWMLIHTPPDKRIILLIIGFAFGALLEGVAGFGVPGAICSSMMVSLGFEPADALVYTLIFNTTPVAFGALGTPVTTLATLTELPVLSLSAMMGRQLPFLSLFLPAYALLFFAGFRAGIIECWPVALVAGLSFAVSQALFANLVGPELPDLMAGLISLLVIILFVQYWKPPYRPEYEATISSHLANNKKLDEESINSNVQNVLSLKDSILAWCPWIIIVIVVIIWTFVKVSLQGSIRVNWPHLHHEVWLTLYGRLYDAIWIFQPLSTGTAILVSCLLYSIVVYLHGAHPRVFLQALGDTTKQLYKPAIT</sequence>
<comment type="caution">
    <text evidence="8">The sequence shown here is derived from an EMBL/GenBank/DDBJ whole genome shotgun (WGS) entry which is preliminary data.</text>
</comment>
<reference evidence="8 9" key="1">
    <citation type="journal article" date="2018" name="G3 (Bethesda)">
        <title>Phylogenetic and Phylogenomic Definition of Rhizopus Species.</title>
        <authorList>
            <person name="Gryganskyi A.P."/>
            <person name="Golan J."/>
            <person name="Dolatabadi S."/>
            <person name="Mondo S."/>
            <person name="Robb S."/>
            <person name="Idnurm A."/>
            <person name="Muszewska A."/>
            <person name="Steczkiewicz K."/>
            <person name="Masonjones S."/>
            <person name="Liao H.L."/>
            <person name="Gajdeczka M.T."/>
            <person name="Anike F."/>
            <person name="Vuek A."/>
            <person name="Anishchenko I.M."/>
            <person name="Voigt K."/>
            <person name="de Hoog G.S."/>
            <person name="Smith M.E."/>
            <person name="Heitman J."/>
            <person name="Vilgalys R."/>
            <person name="Stajich J.E."/>
        </authorList>
    </citation>
    <scope>NUCLEOTIDE SEQUENCE [LARGE SCALE GENOMIC DNA]</scope>
    <source>
        <strain evidence="8 9">LSU 92-RS-03</strain>
    </source>
</reference>
<feature type="transmembrane region" description="Helical" evidence="7">
    <location>
        <begin position="138"/>
        <end position="158"/>
    </location>
</feature>
<feature type="transmembrane region" description="Helical" evidence="7">
    <location>
        <begin position="52"/>
        <end position="74"/>
    </location>
</feature>
<feature type="non-terminal residue" evidence="8">
    <location>
        <position position="348"/>
    </location>
</feature>
<keyword evidence="3" id="KW-1003">Cell membrane</keyword>
<evidence type="ECO:0000256" key="1">
    <source>
        <dbReference type="ARBA" id="ARBA00004651"/>
    </source>
</evidence>
<keyword evidence="9" id="KW-1185">Reference proteome</keyword>
<feature type="non-terminal residue" evidence="8">
    <location>
        <position position="1"/>
    </location>
</feature>
<dbReference type="PANTHER" id="PTHR30003:SF0">
    <property type="entry name" value="GLYCOLATE PERMEASE GLCA-RELATED"/>
    <property type="match status" value="1"/>
</dbReference>
<comment type="subcellular location">
    <subcellularLocation>
        <location evidence="1">Cell membrane</location>
        <topology evidence="1">Multi-pass membrane protein</topology>
    </subcellularLocation>
</comment>
<feature type="transmembrane region" description="Helical" evidence="7">
    <location>
        <begin position="164"/>
        <end position="183"/>
    </location>
</feature>
<evidence type="ECO:0000313" key="9">
    <source>
        <dbReference type="Proteomes" id="UP000253551"/>
    </source>
</evidence>
<evidence type="ECO:0000256" key="7">
    <source>
        <dbReference type="SAM" id="Phobius"/>
    </source>
</evidence>
<evidence type="ECO:0000256" key="6">
    <source>
        <dbReference type="ARBA" id="ARBA00023136"/>
    </source>
</evidence>
<evidence type="ECO:0000313" key="8">
    <source>
        <dbReference type="EMBL" id="RCH78493.1"/>
    </source>
</evidence>
<dbReference type="GO" id="GO:0015129">
    <property type="term" value="F:lactate transmembrane transporter activity"/>
    <property type="evidence" value="ECO:0007669"/>
    <property type="project" value="InterPro"/>
</dbReference>
<evidence type="ECO:0008006" key="10">
    <source>
        <dbReference type="Google" id="ProtNLM"/>
    </source>
</evidence>
<evidence type="ECO:0000256" key="4">
    <source>
        <dbReference type="ARBA" id="ARBA00022692"/>
    </source>
</evidence>
<dbReference type="Proteomes" id="UP000253551">
    <property type="component" value="Unassembled WGS sequence"/>
</dbReference>
<feature type="transmembrane region" description="Helical" evidence="7">
    <location>
        <begin position="190"/>
        <end position="207"/>
    </location>
</feature>
<feature type="transmembrane region" description="Helical" evidence="7">
    <location>
        <begin position="248"/>
        <end position="267"/>
    </location>
</feature>
<dbReference type="STRING" id="4846.A0A367ILH7"/>
<keyword evidence="2" id="KW-0813">Transport</keyword>
<feature type="transmembrane region" description="Helical" evidence="7">
    <location>
        <begin position="297"/>
        <end position="323"/>
    </location>
</feature>
<dbReference type="GO" id="GO:0005886">
    <property type="term" value="C:plasma membrane"/>
    <property type="evidence" value="ECO:0007669"/>
    <property type="project" value="UniProtKB-SubCell"/>
</dbReference>
<keyword evidence="4 7" id="KW-0812">Transmembrane</keyword>
<dbReference type="Pfam" id="PF02652">
    <property type="entry name" value="Lactate_perm"/>
    <property type="match status" value="1"/>
</dbReference>
<evidence type="ECO:0000256" key="2">
    <source>
        <dbReference type="ARBA" id="ARBA00022448"/>
    </source>
</evidence>
<accession>A0A367ILH7</accession>
<dbReference type="AlphaFoldDB" id="A0A367ILH7"/>
<proteinExistence type="predicted"/>
<keyword evidence="5 7" id="KW-1133">Transmembrane helix</keyword>
<gene>
    <name evidence="8" type="ORF">CU098_001540</name>
</gene>
<dbReference type="InterPro" id="IPR003804">
    <property type="entry name" value="Lactate_perm"/>
</dbReference>
<feature type="transmembrane region" description="Helical" evidence="7">
    <location>
        <begin position="12"/>
        <end position="31"/>
    </location>
</feature>
<dbReference type="OrthoDB" id="2266445at2759"/>
<feature type="transmembrane region" description="Helical" evidence="7">
    <location>
        <begin position="94"/>
        <end position="117"/>
    </location>
</feature>
<organism evidence="8 9">
    <name type="scientific">Rhizopus stolonifer</name>
    <name type="common">Rhizopus nigricans</name>
    <dbReference type="NCBI Taxonomy" id="4846"/>
    <lineage>
        <taxon>Eukaryota</taxon>
        <taxon>Fungi</taxon>
        <taxon>Fungi incertae sedis</taxon>
        <taxon>Mucoromycota</taxon>
        <taxon>Mucoromycotina</taxon>
        <taxon>Mucoromycetes</taxon>
        <taxon>Mucorales</taxon>
        <taxon>Mucorineae</taxon>
        <taxon>Rhizopodaceae</taxon>
        <taxon>Rhizopus</taxon>
    </lineage>
</organism>